<dbReference type="OrthoDB" id="6401986at2"/>
<dbReference type="PANTHER" id="PTHR38775">
    <property type="entry name" value="INNER MEMBRANE PROTEIN-RELATED"/>
    <property type="match status" value="1"/>
</dbReference>
<dbReference type="RefSeq" id="WP_144042938.1">
    <property type="nucleotide sequence ID" value="NZ_BMPL01000082.1"/>
</dbReference>
<dbReference type="Pfam" id="PF06611">
    <property type="entry name" value="DUF1145"/>
    <property type="match status" value="1"/>
</dbReference>
<dbReference type="InterPro" id="IPR009525">
    <property type="entry name" value="DUF1145"/>
</dbReference>
<evidence type="ECO:0000313" key="3">
    <source>
        <dbReference type="Proteomes" id="UP000318126"/>
    </source>
</evidence>
<protein>
    <submittedName>
        <fullName evidence="2">DUF1145 domain-containing protein</fullName>
    </submittedName>
</protein>
<organism evidence="2 3">
    <name type="scientific">Shewanella hanedai</name>
    <name type="common">Alteromonas hanedai</name>
    <dbReference type="NCBI Taxonomy" id="25"/>
    <lineage>
        <taxon>Bacteria</taxon>
        <taxon>Pseudomonadati</taxon>
        <taxon>Pseudomonadota</taxon>
        <taxon>Gammaproteobacteria</taxon>
        <taxon>Alteromonadales</taxon>
        <taxon>Shewanellaceae</taxon>
        <taxon>Shewanella</taxon>
    </lineage>
</organism>
<gene>
    <name evidence="2" type="ORF">FN961_25415</name>
</gene>
<keyword evidence="1" id="KW-0812">Transmembrane</keyword>
<dbReference type="EMBL" id="VKGK01000062">
    <property type="protein sequence ID" value="TRY10309.1"/>
    <property type="molecule type" value="Genomic_DNA"/>
</dbReference>
<accession>A0A553JCW9</accession>
<feature type="transmembrane region" description="Helical" evidence="1">
    <location>
        <begin position="7"/>
        <end position="27"/>
    </location>
</feature>
<reference evidence="3" key="1">
    <citation type="submission" date="2019-07" db="EMBL/GenBank/DDBJ databases">
        <title>Shewanella sp. YLB-08 draft genomic sequence.</title>
        <authorList>
            <person name="Yu L."/>
        </authorList>
    </citation>
    <scope>NUCLEOTIDE SEQUENCE [LARGE SCALE GENOMIC DNA]</scope>
    <source>
        <strain evidence="3">JCM 20706</strain>
    </source>
</reference>
<proteinExistence type="predicted"/>
<dbReference type="Proteomes" id="UP000318126">
    <property type="component" value="Unassembled WGS sequence"/>
</dbReference>
<keyword evidence="1" id="KW-1133">Transmembrane helix</keyword>
<keyword evidence="1" id="KW-0472">Membrane</keyword>
<feature type="transmembrane region" description="Helical" evidence="1">
    <location>
        <begin position="33"/>
        <end position="56"/>
    </location>
</feature>
<sequence>MNFMIFAGKAITLLAWLMMGYNLIMPFEGDLSLVLNILLLITLLMHGLQTLVLHHLCKTRLSLTRSDYLNVFVFGVFSLLSYRREVLMSPK</sequence>
<comment type="caution">
    <text evidence="2">The sequence shown here is derived from an EMBL/GenBank/DDBJ whole genome shotgun (WGS) entry which is preliminary data.</text>
</comment>
<name>A0A553JCW9_SHEHA</name>
<feature type="transmembrane region" description="Helical" evidence="1">
    <location>
        <begin position="68"/>
        <end position="84"/>
    </location>
</feature>
<evidence type="ECO:0000313" key="2">
    <source>
        <dbReference type="EMBL" id="TRY10309.1"/>
    </source>
</evidence>
<dbReference type="AlphaFoldDB" id="A0A553JCW9"/>
<evidence type="ECO:0000256" key="1">
    <source>
        <dbReference type="SAM" id="Phobius"/>
    </source>
</evidence>
<dbReference type="PANTHER" id="PTHR38775:SF1">
    <property type="entry name" value="INNER MEMBRANE PROTEIN"/>
    <property type="match status" value="1"/>
</dbReference>
<keyword evidence="3" id="KW-1185">Reference proteome</keyword>